<dbReference type="OMA" id="HIQWKFE"/>
<keyword evidence="1" id="KW-0175">Coiled coil</keyword>
<evidence type="ECO:0000256" key="1">
    <source>
        <dbReference type="SAM" id="Coils"/>
    </source>
</evidence>
<dbReference type="AlphaFoldDB" id="A0A8S1M6J6"/>
<evidence type="ECO:0000313" key="3">
    <source>
        <dbReference type="Proteomes" id="UP000688137"/>
    </source>
</evidence>
<gene>
    <name evidence="2" type="ORF">PPRIM_AZ9-3.1.T0540176</name>
</gene>
<dbReference type="EMBL" id="CAJJDM010000054">
    <property type="protein sequence ID" value="CAD8075379.1"/>
    <property type="molecule type" value="Genomic_DNA"/>
</dbReference>
<proteinExistence type="predicted"/>
<name>A0A8S1M6J6_PARPR</name>
<feature type="coiled-coil region" evidence="1">
    <location>
        <begin position="172"/>
        <end position="285"/>
    </location>
</feature>
<evidence type="ECO:0000313" key="2">
    <source>
        <dbReference type="EMBL" id="CAD8075379.1"/>
    </source>
</evidence>
<protein>
    <submittedName>
        <fullName evidence="2">Uncharacterized protein</fullName>
    </submittedName>
</protein>
<organism evidence="2 3">
    <name type="scientific">Paramecium primaurelia</name>
    <dbReference type="NCBI Taxonomy" id="5886"/>
    <lineage>
        <taxon>Eukaryota</taxon>
        <taxon>Sar</taxon>
        <taxon>Alveolata</taxon>
        <taxon>Ciliophora</taxon>
        <taxon>Intramacronucleata</taxon>
        <taxon>Oligohymenophorea</taxon>
        <taxon>Peniculida</taxon>
        <taxon>Parameciidae</taxon>
        <taxon>Paramecium</taxon>
    </lineage>
</organism>
<comment type="caution">
    <text evidence="2">The sequence shown here is derived from an EMBL/GenBank/DDBJ whole genome shotgun (WGS) entry which is preliminary data.</text>
</comment>
<keyword evidence="3" id="KW-1185">Reference proteome</keyword>
<accession>A0A8S1M6J6</accession>
<dbReference type="Proteomes" id="UP000688137">
    <property type="component" value="Unassembled WGS sequence"/>
</dbReference>
<sequence length="362" mass="42526">MNIKLIQYSIALSLQQFQSDSSQLYQLQWKIDNNVINIPLTTDDLNKPQYAQSNLILDQNRIFEEKNTTIIFSANQDIIKEYKINISKYLNSKLKQVDDILHINETTKLHIQWKFEKLYAIDLGDNQEKQVNFSPTNNERKSQVISKKSVTIISPHNQKGNQQVIEFEKKSIEETNATIIKLIAENKKLKAQVIDLKRQIDSLSQSKPIYIQAEVEGFLREYQMENEKLRELLKQQVEKNASLQEELKIVNSSYIQNTKRFQLHMQQLEQRFQEILINCHNYSENIDIFEQSTLQDKQKLQDLEDQEIQRKTELQKLFKGKIIKNICEIQNGQQNTTSINSSQGQQQISSQTNEIYELLDND</sequence>
<reference evidence="2" key="1">
    <citation type="submission" date="2021-01" db="EMBL/GenBank/DDBJ databases">
        <authorList>
            <consortium name="Genoscope - CEA"/>
            <person name="William W."/>
        </authorList>
    </citation>
    <scope>NUCLEOTIDE SEQUENCE</scope>
</reference>